<evidence type="ECO:0000313" key="1">
    <source>
        <dbReference type="EMBL" id="CAP33373.1"/>
    </source>
</evidence>
<accession>A8XL48</accession>
<proteinExistence type="predicted"/>
<reference evidence="1 2" key="2">
    <citation type="journal article" date="2011" name="PLoS Genet.">
        <title>Caenorhabditis briggsae recombinant inbred line genotypes reveal inter-strain incompatibility and the evolution of recombination.</title>
        <authorList>
            <person name="Ross J.A."/>
            <person name="Koboldt D.C."/>
            <person name="Staisch J.E."/>
            <person name="Chamberlin H.M."/>
            <person name="Gupta B.P."/>
            <person name="Miller R.D."/>
            <person name="Baird S.E."/>
            <person name="Haag E.S."/>
        </authorList>
    </citation>
    <scope>NUCLEOTIDE SEQUENCE [LARGE SCALE GENOMIC DNA]</scope>
    <source>
        <strain evidence="1 2">AF16</strain>
    </source>
</reference>
<organism evidence="1 2">
    <name type="scientific">Caenorhabditis briggsae</name>
    <dbReference type="NCBI Taxonomy" id="6238"/>
    <lineage>
        <taxon>Eukaryota</taxon>
        <taxon>Metazoa</taxon>
        <taxon>Ecdysozoa</taxon>
        <taxon>Nematoda</taxon>
        <taxon>Chromadorea</taxon>
        <taxon>Rhabditida</taxon>
        <taxon>Rhabditina</taxon>
        <taxon>Rhabditomorpha</taxon>
        <taxon>Rhabditoidea</taxon>
        <taxon>Rhabditidae</taxon>
        <taxon>Peloderinae</taxon>
        <taxon>Caenorhabditis</taxon>
    </lineage>
</organism>
<dbReference type="HOGENOM" id="CLU_2111066_0_0_1"/>
<reference evidence="1 2" key="1">
    <citation type="journal article" date="2003" name="PLoS Biol.">
        <title>The genome sequence of Caenorhabditis briggsae: a platform for comparative genomics.</title>
        <authorList>
            <person name="Stein L.D."/>
            <person name="Bao Z."/>
            <person name="Blasiar D."/>
            <person name="Blumenthal T."/>
            <person name="Brent M.R."/>
            <person name="Chen N."/>
            <person name="Chinwalla A."/>
            <person name="Clarke L."/>
            <person name="Clee C."/>
            <person name="Coghlan A."/>
            <person name="Coulson A."/>
            <person name="D'Eustachio P."/>
            <person name="Fitch D.H."/>
            <person name="Fulton L.A."/>
            <person name="Fulton R.E."/>
            <person name="Griffiths-Jones S."/>
            <person name="Harris T.W."/>
            <person name="Hillier L.W."/>
            <person name="Kamath R."/>
            <person name="Kuwabara P.E."/>
            <person name="Mardis E.R."/>
            <person name="Marra M.A."/>
            <person name="Miner T.L."/>
            <person name="Minx P."/>
            <person name="Mullikin J.C."/>
            <person name="Plumb R.W."/>
            <person name="Rogers J."/>
            <person name="Schein J.E."/>
            <person name="Sohrmann M."/>
            <person name="Spieth J."/>
            <person name="Stajich J.E."/>
            <person name="Wei C."/>
            <person name="Willey D."/>
            <person name="Wilson R.K."/>
            <person name="Durbin R."/>
            <person name="Waterston R.H."/>
        </authorList>
    </citation>
    <scope>NUCLEOTIDE SEQUENCE [LARGE SCALE GENOMIC DNA]</scope>
    <source>
        <strain evidence="1 2">AF16</strain>
    </source>
</reference>
<sequence>MGANSMILKIRENQYLVSNVQVAGFCSGFKAFQQLPGLRGQLPEQFGFRDAPNARTVSRARLAETRKRNIMRGANWFPGCTEYQDSFQRRMSKDENILNATGERIPSRRRKVRTS</sequence>
<dbReference type="RefSeq" id="XP_002639149.1">
    <property type="nucleotide sequence ID" value="XM_002639103.1"/>
</dbReference>
<keyword evidence="2" id="KW-1185">Reference proteome</keyword>
<dbReference type="GeneID" id="8581144"/>
<dbReference type="AlphaFoldDB" id="A8XL48"/>
<dbReference type="KEGG" id="cbr:CBG_14975"/>
<protein>
    <submittedName>
        <fullName evidence="1">Protein CBG14975</fullName>
    </submittedName>
</protein>
<evidence type="ECO:0000313" key="3">
    <source>
        <dbReference type="WormBase" id="CBG14975"/>
    </source>
</evidence>
<dbReference type="Proteomes" id="UP000008549">
    <property type="component" value="Unassembled WGS sequence"/>
</dbReference>
<gene>
    <name evidence="1 3" type="ORF">CBG14975</name>
    <name evidence="1" type="ORF">CBG_14975</name>
</gene>
<evidence type="ECO:0000313" key="2">
    <source>
        <dbReference type="Proteomes" id="UP000008549"/>
    </source>
</evidence>
<name>A8XL48_CAEBR</name>
<dbReference type="CTD" id="8581144"/>
<dbReference type="InParanoid" id="A8XL48"/>
<dbReference type="EMBL" id="HE600904">
    <property type="protein sequence ID" value="CAP33373.1"/>
    <property type="molecule type" value="Genomic_DNA"/>
</dbReference>
<dbReference type="WormBase" id="CBG14975">
    <property type="protein sequence ID" value="CBP18287"/>
    <property type="gene ID" value="WBGene00035343"/>
</dbReference>